<accession>A0A0F9MCW6</accession>
<protein>
    <recommendedName>
        <fullName evidence="3">Lysine 2,3-aminomutase</fullName>
    </recommendedName>
</protein>
<keyword evidence="1" id="KW-0479">Metal-binding</keyword>
<evidence type="ECO:0000313" key="2">
    <source>
        <dbReference type="EMBL" id="KKM74460.1"/>
    </source>
</evidence>
<reference evidence="2" key="1">
    <citation type="journal article" date="2015" name="Nature">
        <title>Complex archaea that bridge the gap between prokaryotes and eukaryotes.</title>
        <authorList>
            <person name="Spang A."/>
            <person name="Saw J.H."/>
            <person name="Jorgensen S.L."/>
            <person name="Zaremba-Niedzwiedzka K."/>
            <person name="Martijn J."/>
            <person name="Lind A.E."/>
            <person name="van Eijk R."/>
            <person name="Schleper C."/>
            <person name="Guy L."/>
            <person name="Ettema T.J."/>
        </authorList>
    </citation>
    <scope>NUCLEOTIDE SEQUENCE</scope>
</reference>
<evidence type="ECO:0000256" key="1">
    <source>
        <dbReference type="ARBA" id="ARBA00022485"/>
    </source>
</evidence>
<dbReference type="PANTHER" id="PTHR30538">
    <property type="entry name" value="LYSINE 2,3-AMINOMUTASE-RELATED"/>
    <property type="match status" value="1"/>
</dbReference>
<dbReference type="InterPro" id="IPR003739">
    <property type="entry name" value="Lys_aminomutase/Glu_NH3_mut"/>
</dbReference>
<dbReference type="GO" id="GO:0051539">
    <property type="term" value="F:4 iron, 4 sulfur cluster binding"/>
    <property type="evidence" value="ECO:0007669"/>
    <property type="project" value="UniProtKB-KW"/>
</dbReference>
<gene>
    <name evidence="2" type="ORF">LCGC14_1400100</name>
</gene>
<keyword evidence="1" id="KW-0408">Iron</keyword>
<keyword evidence="1" id="KW-0411">Iron-sulfur</keyword>
<dbReference type="AlphaFoldDB" id="A0A0F9MCW6"/>
<comment type="caution">
    <text evidence="2">The sequence shown here is derived from an EMBL/GenBank/DDBJ whole genome shotgun (WGS) entry which is preliminary data.</text>
</comment>
<proteinExistence type="predicted"/>
<organism evidence="2">
    <name type="scientific">marine sediment metagenome</name>
    <dbReference type="NCBI Taxonomy" id="412755"/>
    <lineage>
        <taxon>unclassified sequences</taxon>
        <taxon>metagenomes</taxon>
        <taxon>ecological metagenomes</taxon>
    </lineage>
</organism>
<name>A0A0F9MCW6_9ZZZZ</name>
<evidence type="ECO:0008006" key="3">
    <source>
        <dbReference type="Google" id="ProtNLM"/>
    </source>
</evidence>
<dbReference type="EMBL" id="LAZR01009137">
    <property type="protein sequence ID" value="KKM74460.1"/>
    <property type="molecule type" value="Genomic_DNA"/>
</dbReference>
<keyword evidence="1" id="KW-0004">4Fe-4S</keyword>
<dbReference type="InterPro" id="IPR013785">
    <property type="entry name" value="Aldolase_TIM"/>
</dbReference>
<dbReference type="Gene3D" id="3.20.20.70">
    <property type="entry name" value="Aldolase class I"/>
    <property type="match status" value="1"/>
</dbReference>
<dbReference type="PANTHER" id="PTHR30538:SF0">
    <property type="entry name" value="L-LYSINE 2,3-AMINOMUTASE AQ_1632-RELATED"/>
    <property type="match status" value="1"/>
</dbReference>
<sequence length="199" mass="22786">MHLAFMAHVSHPVELSTDVVKKAIANIRVTGAQIRTQSPIMNHINADPHVWSDMWTKQVQLGMVPYYMFIARDTGAKDYFSIPLVDTWKIFRQAYTEVSGICRTVRGPSMSANPGKVQIVGVSEINGEKVFVLNFLQARKKEWVGHPFFAAYDEHAEWLSDLRPAFGESEFFYTAEFRKMLNINDDSMGIFAEELRKCY</sequence>